<evidence type="ECO:0000256" key="5">
    <source>
        <dbReference type="ARBA" id="ARBA00022679"/>
    </source>
</evidence>
<keyword evidence="4" id="KW-0132">Cell division</keyword>
<accession>A0A6J4JP79</accession>
<dbReference type="EC" id="2.5.1.7" evidence="12 15"/>
<evidence type="ECO:0000256" key="12">
    <source>
        <dbReference type="ARBA" id="ARBA00039108"/>
    </source>
</evidence>
<dbReference type="CDD" id="cd01555">
    <property type="entry name" value="UdpNAET"/>
    <property type="match status" value="1"/>
</dbReference>
<comment type="catalytic activity">
    <reaction evidence="14">
        <text>phosphoenolpyruvate + UDP-N-acetyl-alpha-D-glucosamine = UDP-N-acetyl-3-O-(1-carboxyvinyl)-alpha-D-glucosamine + phosphate</text>
        <dbReference type="Rhea" id="RHEA:18681"/>
        <dbReference type="ChEBI" id="CHEBI:43474"/>
        <dbReference type="ChEBI" id="CHEBI:57705"/>
        <dbReference type="ChEBI" id="CHEBI:58702"/>
        <dbReference type="ChEBI" id="CHEBI:68483"/>
        <dbReference type="EC" id="2.5.1.7"/>
    </reaction>
</comment>
<evidence type="ECO:0000256" key="8">
    <source>
        <dbReference type="ARBA" id="ARBA00023306"/>
    </source>
</evidence>
<dbReference type="GO" id="GO:0005737">
    <property type="term" value="C:cytoplasm"/>
    <property type="evidence" value="ECO:0007669"/>
    <property type="project" value="UniProtKB-SubCell"/>
</dbReference>
<dbReference type="SUPFAM" id="SSF55205">
    <property type="entry name" value="EPT/RTPC-like"/>
    <property type="match status" value="1"/>
</dbReference>
<sequence length="440" mass="46829">MTVDDTLHITGGAPLYGTVPVRGSKNAVPKLMVAALLTEQPVTIRNVSFVRDIGIVADLVEALGSTTTSDPAGGVVSITARDVHLAGEGELAVFHERSRIPVLTCAPLLHRTGKAEIWRPGGCSIGERPVGFHLDVLRAFGAKDERTDTGYVLTAPAGLRGAIIDLPFPSVGATEQFLLGAVVAAGDSVLNNAAVEPEIMDLIGMLQRMGALITVKPNRSIQVTGVHTLRGVDYTAVPDRLEAASWAGLALATDGRITVSGVRQGDLSTYLNVYRRAGGDFEFSTDGGEVTFWRERPMPRPLVIETDVHPGFMTDWQPPLITALTQADGVTVLHETVYEDRLGYTEALRALGAQIQVFTECLGSTPCRFGSRNHRHSAVIVGPAKLQGTDLHVPDLRAGFSYVLAALSAQGTSTISGASLLDRGYENFRAKLLAVGAKLH</sequence>
<evidence type="ECO:0000256" key="6">
    <source>
        <dbReference type="ARBA" id="ARBA00022960"/>
    </source>
</evidence>
<dbReference type="NCBIfam" id="TIGR01072">
    <property type="entry name" value="murA"/>
    <property type="match status" value="1"/>
</dbReference>
<dbReference type="PANTHER" id="PTHR43783:SF1">
    <property type="entry name" value="UDP-N-ACETYLGLUCOSAMINE 1-CARBOXYVINYLTRANSFERASE"/>
    <property type="match status" value="1"/>
</dbReference>
<dbReference type="GO" id="GO:0019277">
    <property type="term" value="P:UDP-N-acetylgalactosamine biosynthetic process"/>
    <property type="evidence" value="ECO:0007669"/>
    <property type="project" value="InterPro"/>
</dbReference>
<keyword evidence="3" id="KW-0963">Cytoplasm</keyword>
<evidence type="ECO:0000256" key="7">
    <source>
        <dbReference type="ARBA" id="ARBA00022984"/>
    </source>
</evidence>
<evidence type="ECO:0000259" key="16">
    <source>
        <dbReference type="Pfam" id="PF00275"/>
    </source>
</evidence>
<dbReference type="InterPro" id="IPR001986">
    <property type="entry name" value="Enolpyruvate_Tfrase_dom"/>
</dbReference>
<dbReference type="GO" id="GO:0009252">
    <property type="term" value="P:peptidoglycan biosynthetic process"/>
    <property type="evidence" value="ECO:0007669"/>
    <property type="project" value="UniProtKB-UniRule"/>
</dbReference>
<comment type="similarity">
    <text evidence="11">Belongs to the EPSP synthase family. MurA subfamily.</text>
</comment>
<dbReference type="GO" id="GO:0008760">
    <property type="term" value="F:UDP-N-acetylglucosamine 1-carboxyvinyltransferase activity"/>
    <property type="evidence" value="ECO:0007669"/>
    <property type="project" value="UniProtKB-UniRule"/>
</dbReference>
<dbReference type="InterPro" id="IPR013792">
    <property type="entry name" value="RNA3'P_cycl/enolpyr_Trfase_a/b"/>
</dbReference>
<keyword evidence="5 17" id="KW-0808">Transferase</keyword>
<name>A0A6J4JP79_9ACTN</name>
<keyword evidence="7" id="KW-0573">Peptidoglycan synthesis</keyword>
<evidence type="ECO:0000256" key="3">
    <source>
        <dbReference type="ARBA" id="ARBA00022490"/>
    </source>
</evidence>
<comment type="subcellular location">
    <subcellularLocation>
        <location evidence="1">Cytoplasm</location>
    </subcellularLocation>
</comment>
<evidence type="ECO:0000256" key="1">
    <source>
        <dbReference type="ARBA" id="ARBA00004496"/>
    </source>
</evidence>
<evidence type="ECO:0000256" key="13">
    <source>
        <dbReference type="ARBA" id="ARBA00039754"/>
    </source>
</evidence>
<evidence type="ECO:0000256" key="15">
    <source>
        <dbReference type="NCBIfam" id="TIGR01072"/>
    </source>
</evidence>
<evidence type="ECO:0000313" key="17">
    <source>
        <dbReference type="EMBL" id="CAA9283913.1"/>
    </source>
</evidence>
<dbReference type="Gene3D" id="3.65.10.10">
    <property type="entry name" value="Enolpyruvate transferase domain"/>
    <property type="match status" value="2"/>
</dbReference>
<evidence type="ECO:0000256" key="14">
    <source>
        <dbReference type="ARBA" id="ARBA00047527"/>
    </source>
</evidence>
<proteinExistence type="inferred from homology"/>
<dbReference type="Pfam" id="PF00275">
    <property type="entry name" value="EPSP_synthase"/>
    <property type="match status" value="1"/>
</dbReference>
<keyword evidence="9" id="KW-0961">Cell wall biogenesis/degradation</keyword>
<evidence type="ECO:0000256" key="2">
    <source>
        <dbReference type="ARBA" id="ARBA00004752"/>
    </source>
</evidence>
<reference evidence="17" key="1">
    <citation type="submission" date="2020-02" db="EMBL/GenBank/DDBJ databases">
        <authorList>
            <person name="Meier V. D."/>
        </authorList>
    </citation>
    <scope>NUCLEOTIDE SEQUENCE</scope>
    <source>
        <strain evidence="17">AVDCRST_MAG41</strain>
    </source>
</reference>
<dbReference type="InterPro" id="IPR005750">
    <property type="entry name" value="UDP_GlcNAc_COvinyl_MurA"/>
</dbReference>
<feature type="domain" description="Enolpyruvate transferase" evidence="16">
    <location>
        <begin position="10"/>
        <end position="432"/>
    </location>
</feature>
<protein>
    <recommendedName>
        <fullName evidence="13 15">UDP-N-acetylglucosamine 1-carboxyvinyltransferase</fullName>
        <ecNumber evidence="12 15">2.5.1.7</ecNumber>
    </recommendedName>
</protein>
<gene>
    <name evidence="17" type="ORF">AVDCRST_MAG41-3829</name>
</gene>
<dbReference type="AlphaFoldDB" id="A0A6J4JP79"/>
<evidence type="ECO:0000256" key="4">
    <source>
        <dbReference type="ARBA" id="ARBA00022618"/>
    </source>
</evidence>
<dbReference type="GO" id="GO:0051301">
    <property type="term" value="P:cell division"/>
    <property type="evidence" value="ECO:0007669"/>
    <property type="project" value="UniProtKB-KW"/>
</dbReference>
<keyword evidence="8" id="KW-0131">Cell cycle</keyword>
<evidence type="ECO:0000256" key="11">
    <source>
        <dbReference type="ARBA" id="ARBA00038367"/>
    </source>
</evidence>
<dbReference type="EMBL" id="CADCTP010000352">
    <property type="protein sequence ID" value="CAA9283913.1"/>
    <property type="molecule type" value="Genomic_DNA"/>
</dbReference>
<dbReference type="GO" id="GO:0008360">
    <property type="term" value="P:regulation of cell shape"/>
    <property type="evidence" value="ECO:0007669"/>
    <property type="project" value="UniProtKB-KW"/>
</dbReference>
<dbReference type="GO" id="GO:0071555">
    <property type="term" value="P:cell wall organization"/>
    <property type="evidence" value="ECO:0007669"/>
    <property type="project" value="UniProtKB-KW"/>
</dbReference>
<comment type="pathway">
    <text evidence="2">Cell wall biogenesis; peptidoglycan biosynthesis.</text>
</comment>
<dbReference type="InterPro" id="IPR050068">
    <property type="entry name" value="MurA_subfamily"/>
</dbReference>
<organism evidence="17">
    <name type="scientific">uncultured Mycobacteriales bacterium</name>
    <dbReference type="NCBI Taxonomy" id="581187"/>
    <lineage>
        <taxon>Bacteria</taxon>
        <taxon>Bacillati</taxon>
        <taxon>Actinomycetota</taxon>
        <taxon>Actinomycetes</taxon>
        <taxon>Mycobacteriales</taxon>
        <taxon>environmental samples</taxon>
    </lineage>
</organism>
<keyword evidence="6" id="KW-0133">Cell shape</keyword>
<dbReference type="NCBIfam" id="NF006873">
    <property type="entry name" value="PRK09369.1"/>
    <property type="match status" value="1"/>
</dbReference>
<dbReference type="PANTHER" id="PTHR43783">
    <property type="entry name" value="UDP-N-ACETYLGLUCOSAMINE 1-CARBOXYVINYLTRANSFERASE"/>
    <property type="match status" value="1"/>
</dbReference>
<evidence type="ECO:0000256" key="9">
    <source>
        <dbReference type="ARBA" id="ARBA00023316"/>
    </source>
</evidence>
<evidence type="ECO:0000256" key="10">
    <source>
        <dbReference type="ARBA" id="ARBA00037534"/>
    </source>
</evidence>
<comment type="function">
    <text evidence="10">Cell wall formation. Adds enolpyruvyl to UDP-N-acetylglucosamine.</text>
</comment>
<dbReference type="InterPro" id="IPR036968">
    <property type="entry name" value="Enolpyruvate_Tfrase_sf"/>
</dbReference>